<feature type="non-terminal residue" evidence="1">
    <location>
        <position position="1"/>
    </location>
</feature>
<organism evidence="1">
    <name type="scientific">marine sediment metagenome</name>
    <dbReference type="NCBI Taxonomy" id="412755"/>
    <lineage>
        <taxon>unclassified sequences</taxon>
        <taxon>metagenomes</taxon>
        <taxon>ecological metagenomes</taxon>
    </lineage>
</organism>
<reference evidence="1" key="1">
    <citation type="journal article" date="2015" name="Nature">
        <title>Complex archaea that bridge the gap between prokaryotes and eukaryotes.</title>
        <authorList>
            <person name="Spang A."/>
            <person name="Saw J.H."/>
            <person name="Jorgensen S.L."/>
            <person name="Zaremba-Niedzwiedzka K."/>
            <person name="Martijn J."/>
            <person name="Lind A.E."/>
            <person name="van Eijk R."/>
            <person name="Schleper C."/>
            <person name="Guy L."/>
            <person name="Ettema T.J."/>
        </authorList>
    </citation>
    <scope>NUCLEOTIDE SEQUENCE</scope>
</reference>
<protein>
    <submittedName>
        <fullName evidence="1">Uncharacterized protein</fullName>
    </submittedName>
</protein>
<dbReference type="EMBL" id="LAZR01057531">
    <property type="protein sequence ID" value="KKK71886.1"/>
    <property type="molecule type" value="Genomic_DNA"/>
</dbReference>
<gene>
    <name evidence="1" type="ORF">LCGC14_2909470</name>
</gene>
<evidence type="ECO:0000313" key="1">
    <source>
        <dbReference type="EMBL" id="KKK71886.1"/>
    </source>
</evidence>
<accession>A0A0F9AIA2</accession>
<dbReference type="AlphaFoldDB" id="A0A0F9AIA2"/>
<proteinExistence type="predicted"/>
<comment type="caution">
    <text evidence="1">The sequence shown here is derived from an EMBL/GenBank/DDBJ whole genome shotgun (WGS) entry which is preliminary data.</text>
</comment>
<name>A0A0F9AIA2_9ZZZZ</name>
<sequence length="75" mass="8382">LERIEISDQGLSAIDWVIIGAQTKPTVMPKLEWVKEIVDAADRAGIPVFLKDSLSTPSFVAMQGLTWRREFPRGV</sequence>